<reference evidence="3 4" key="3">
    <citation type="submission" date="2019-11" db="EMBL/GenBank/DDBJ databases">
        <title>A de novo genome assembly of a pear dwarfing rootstock.</title>
        <authorList>
            <person name="Wang F."/>
            <person name="Wang J."/>
            <person name="Li S."/>
            <person name="Zhang Y."/>
            <person name="Fang M."/>
            <person name="Ma L."/>
            <person name="Zhao Y."/>
            <person name="Jiang S."/>
        </authorList>
    </citation>
    <scope>NUCLEOTIDE SEQUENCE [LARGE SCALE GENOMIC DNA]</scope>
    <source>
        <strain evidence="3">S2</strain>
        <tissue evidence="3">Leaf</tissue>
    </source>
</reference>
<proteinExistence type="predicted"/>
<sequence length="90" mass="9625">MKTKDETTSNSEIVRLRSGHGDENEGRNDIVILGDAVGVHRELEEEPRFQDPIESAGDGGFCSDGVGGPVKVVTGKGECRRGEENEVGGR</sequence>
<feature type="region of interest" description="Disordered" evidence="1">
    <location>
        <begin position="1"/>
        <end position="28"/>
    </location>
</feature>
<evidence type="ECO:0000313" key="4">
    <source>
        <dbReference type="Proteomes" id="UP000327157"/>
    </source>
</evidence>
<evidence type="ECO:0000313" key="3">
    <source>
        <dbReference type="EMBL" id="KAB2615070.1"/>
    </source>
</evidence>
<protein>
    <submittedName>
        <fullName evidence="3">Stress enhanced protein 2</fullName>
    </submittedName>
</protein>
<keyword evidence="4" id="KW-1185">Reference proteome</keyword>
<accession>A0A5N5GP97</accession>
<gene>
    <name evidence="2" type="ORF">D8674_021618</name>
    <name evidence="3" type="ORF">D8674_021658</name>
</gene>
<dbReference type="AlphaFoldDB" id="A0A5N5GP97"/>
<organism evidence="3 4">
    <name type="scientific">Pyrus ussuriensis x Pyrus communis</name>
    <dbReference type="NCBI Taxonomy" id="2448454"/>
    <lineage>
        <taxon>Eukaryota</taxon>
        <taxon>Viridiplantae</taxon>
        <taxon>Streptophyta</taxon>
        <taxon>Embryophyta</taxon>
        <taxon>Tracheophyta</taxon>
        <taxon>Spermatophyta</taxon>
        <taxon>Magnoliopsida</taxon>
        <taxon>eudicotyledons</taxon>
        <taxon>Gunneridae</taxon>
        <taxon>Pentapetalae</taxon>
        <taxon>rosids</taxon>
        <taxon>fabids</taxon>
        <taxon>Rosales</taxon>
        <taxon>Rosaceae</taxon>
        <taxon>Amygdaloideae</taxon>
        <taxon>Maleae</taxon>
        <taxon>Pyrus</taxon>
    </lineage>
</organism>
<comment type="caution">
    <text evidence="3">The sequence shown here is derived from an EMBL/GenBank/DDBJ whole genome shotgun (WGS) entry which is preliminary data.</text>
</comment>
<feature type="compositionally biased region" description="Basic and acidic residues" evidence="1">
    <location>
        <begin position="19"/>
        <end position="28"/>
    </location>
</feature>
<reference evidence="3 4" key="1">
    <citation type="submission" date="2019-09" db="EMBL/GenBank/DDBJ databases">
        <authorList>
            <person name="Ou C."/>
        </authorList>
    </citation>
    <scope>NUCLEOTIDE SEQUENCE [LARGE SCALE GENOMIC DNA]</scope>
    <source>
        <strain evidence="3">S2</strain>
        <tissue evidence="3">Leaf</tissue>
    </source>
</reference>
<evidence type="ECO:0000256" key="1">
    <source>
        <dbReference type="SAM" id="MobiDB-lite"/>
    </source>
</evidence>
<reference evidence="4" key="2">
    <citation type="submission" date="2019-10" db="EMBL/GenBank/DDBJ databases">
        <title>A de novo genome assembly of a pear dwarfing rootstock.</title>
        <authorList>
            <person name="Wang F."/>
            <person name="Wang J."/>
            <person name="Li S."/>
            <person name="Zhang Y."/>
            <person name="Fang M."/>
            <person name="Ma L."/>
            <person name="Zhao Y."/>
            <person name="Jiang S."/>
        </authorList>
    </citation>
    <scope>NUCLEOTIDE SEQUENCE [LARGE SCALE GENOMIC DNA]</scope>
    <source>
        <strain evidence="2">S2</strain>
        <tissue evidence="2">Leaf</tissue>
    </source>
</reference>
<name>A0A5N5GP97_9ROSA</name>
<dbReference type="EMBL" id="SMOL01000402">
    <property type="protein sequence ID" value="KAB2615070.1"/>
    <property type="molecule type" value="Genomic_DNA"/>
</dbReference>
<dbReference type="EMBL" id="SMOL01000402">
    <property type="protein sequence ID" value="KAB2615030.1"/>
    <property type="molecule type" value="Genomic_DNA"/>
</dbReference>
<dbReference type="Proteomes" id="UP000327157">
    <property type="component" value="Chromosome 3"/>
</dbReference>
<evidence type="ECO:0000313" key="2">
    <source>
        <dbReference type="EMBL" id="KAB2615030.1"/>
    </source>
</evidence>